<dbReference type="InterPro" id="IPR051691">
    <property type="entry name" value="Metab_Enz_Cyan_OpOx_G3PDH"/>
</dbReference>
<keyword evidence="1" id="KW-0560">Oxidoreductase</keyword>
<dbReference type="InterPro" id="IPR036188">
    <property type="entry name" value="FAD/NAD-bd_sf"/>
</dbReference>
<dbReference type="PRINTS" id="PR00411">
    <property type="entry name" value="PNDRDTASEI"/>
</dbReference>
<evidence type="ECO:0000256" key="1">
    <source>
        <dbReference type="ARBA" id="ARBA00023002"/>
    </source>
</evidence>
<evidence type="ECO:0000259" key="2">
    <source>
        <dbReference type="Pfam" id="PF07992"/>
    </source>
</evidence>
<dbReference type="EMBL" id="DVJK01000159">
    <property type="protein sequence ID" value="HIS67050.1"/>
    <property type="molecule type" value="Genomic_DNA"/>
</dbReference>
<dbReference type="PRINTS" id="PR00368">
    <property type="entry name" value="FADPNR"/>
</dbReference>
<comment type="caution">
    <text evidence="3">The sequence shown here is derived from an EMBL/GenBank/DDBJ whole genome shotgun (WGS) entry which is preliminary data.</text>
</comment>
<dbReference type="Pfam" id="PF07992">
    <property type="entry name" value="Pyr_redox_2"/>
    <property type="match status" value="1"/>
</dbReference>
<name>A0A9D1FE03_9FIRM</name>
<dbReference type="InterPro" id="IPR023753">
    <property type="entry name" value="FAD/NAD-binding_dom"/>
</dbReference>
<gene>
    <name evidence="3" type="ORF">IAC18_05740</name>
</gene>
<dbReference type="SUPFAM" id="SSF51905">
    <property type="entry name" value="FAD/NAD(P)-binding domain"/>
    <property type="match status" value="1"/>
</dbReference>
<evidence type="ECO:0000313" key="3">
    <source>
        <dbReference type="EMBL" id="HIS67050.1"/>
    </source>
</evidence>
<sequence>MKVLEREILVIGAGPAGLCAAIAARRAGADVLLVDENAAPGGQLFKQIHRFFGSAEHRAGKRGFEIARELCAEAESLNVEIWLDTVAYGIFKEGVGLVRGSDNYIVKAGAVIVAAGSSEDPVAFPGSTLPGVITAGAAQTLANVHRVLPGKRVVILGSGNVGLILGYQLLQAGAEVAAVVEKAEKIGGYGVHAAKLRRAGVPIITGATVKEAHGSERLEEIVVASPDGKGGFVPGSEKVIEADTLCIAAGMSPLTELLWQAGAKFDFIPELGGFVPLHNERMLTTVEGLYAAGDITGVEEAPIAMEEGVLAGVSAAEAIGRMDAAEAESLRTAARERIAVLESGSFGESRKAARHMQIADMCAKEGN</sequence>
<organism evidence="3 4">
    <name type="scientific">Candidatus Scatomorpha merdipullorum</name>
    <dbReference type="NCBI Taxonomy" id="2840927"/>
    <lineage>
        <taxon>Bacteria</taxon>
        <taxon>Bacillati</taxon>
        <taxon>Bacillota</taxon>
        <taxon>Clostridia</taxon>
        <taxon>Eubacteriales</taxon>
        <taxon>Candidatus Scatomorpha</taxon>
    </lineage>
</organism>
<accession>A0A9D1FE03</accession>
<protein>
    <submittedName>
        <fullName evidence="3">FAD-dependent oxidoreductase</fullName>
    </submittedName>
</protein>
<reference evidence="3" key="2">
    <citation type="journal article" date="2021" name="PeerJ">
        <title>Extensive microbial diversity within the chicken gut microbiome revealed by metagenomics and culture.</title>
        <authorList>
            <person name="Gilroy R."/>
            <person name="Ravi A."/>
            <person name="Getino M."/>
            <person name="Pursley I."/>
            <person name="Horton D.L."/>
            <person name="Alikhan N.F."/>
            <person name="Baker D."/>
            <person name="Gharbi K."/>
            <person name="Hall N."/>
            <person name="Watson M."/>
            <person name="Adriaenssens E.M."/>
            <person name="Foster-Nyarko E."/>
            <person name="Jarju S."/>
            <person name="Secka A."/>
            <person name="Antonio M."/>
            <person name="Oren A."/>
            <person name="Chaudhuri R.R."/>
            <person name="La Ragione R."/>
            <person name="Hildebrand F."/>
            <person name="Pallen M.J."/>
        </authorList>
    </citation>
    <scope>NUCLEOTIDE SEQUENCE</scope>
    <source>
        <strain evidence="3">ChiHjej10B9-9673</strain>
    </source>
</reference>
<dbReference type="PANTHER" id="PTHR42949">
    <property type="entry name" value="ANAEROBIC GLYCEROL-3-PHOSPHATE DEHYDROGENASE SUBUNIT B"/>
    <property type="match status" value="1"/>
</dbReference>
<dbReference type="Proteomes" id="UP000824001">
    <property type="component" value="Unassembled WGS sequence"/>
</dbReference>
<dbReference type="Gene3D" id="3.50.50.60">
    <property type="entry name" value="FAD/NAD(P)-binding domain"/>
    <property type="match status" value="2"/>
</dbReference>
<reference evidence="3" key="1">
    <citation type="submission" date="2020-10" db="EMBL/GenBank/DDBJ databases">
        <authorList>
            <person name="Gilroy R."/>
        </authorList>
    </citation>
    <scope>NUCLEOTIDE SEQUENCE</scope>
    <source>
        <strain evidence="3">ChiHjej10B9-9673</strain>
    </source>
</reference>
<proteinExistence type="predicted"/>
<dbReference type="GO" id="GO:0016491">
    <property type="term" value="F:oxidoreductase activity"/>
    <property type="evidence" value="ECO:0007669"/>
    <property type="project" value="UniProtKB-KW"/>
</dbReference>
<dbReference type="PANTHER" id="PTHR42949:SF3">
    <property type="entry name" value="ANAEROBIC GLYCEROL-3-PHOSPHATE DEHYDROGENASE SUBUNIT B"/>
    <property type="match status" value="1"/>
</dbReference>
<dbReference type="AlphaFoldDB" id="A0A9D1FE03"/>
<feature type="domain" description="FAD/NAD(P)-binding" evidence="2">
    <location>
        <begin position="7"/>
        <end position="308"/>
    </location>
</feature>
<evidence type="ECO:0000313" key="4">
    <source>
        <dbReference type="Proteomes" id="UP000824001"/>
    </source>
</evidence>